<evidence type="ECO:0000259" key="8">
    <source>
        <dbReference type="Pfam" id="PF01182"/>
    </source>
</evidence>
<reference evidence="9" key="1">
    <citation type="submission" date="2024-05" db="EMBL/GenBank/DDBJ databases">
        <title>Genome sequencing of novel strain.</title>
        <authorList>
            <person name="Ganbat D."/>
            <person name="Ganbat S."/>
            <person name="Lee S.-J."/>
        </authorList>
    </citation>
    <scope>NUCLEOTIDE SEQUENCE</scope>
    <source>
        <strain evidence="9">SMD15-11</strain>
    </source>
</reference>
<comment type="catalytic activity">
    <reaction evidence="1 7">
        <text>6-phospho-D-glucono-1,5-lactone + H2O = 6-phospho-D-gluconate + H(+)</text>
        <dbReference type="Rhea" id="RHEA:12556"/>
        <dbReference type="ChEBI" id="CHEBI:15377"/>
        <dbReference type="ChEBI" id="CHEBI:15378"/>
        <dbReference type="ChEBI" id="CHEBI:57955"/>
        <dbReference type="ChEBI" id="CHEBI:58759"/>
        <dbReference type="EC" id="3.1.1.31"/>
    </reaction>
</comment>
<dbReference type="KEGG" id="tcd:AAIA72_10715"/>
<dbReference type="Pfam" id="PF01182">
    <property type="entry name" value="Glucosamine_iso"/>
    <property type="match status" value="1"/>
</dbReference>
<organism evidence="9">
    <name type="scientific">Thermohahella caldifontis</name>
    <dbReference type="NCBI Taxonomy" id="3142973"/>
    <lineage>
        <taxon>Bacteria</taxon>
        <taxon>Pseudomonadati</taxon>
        <taxon>Pseudomonadota</taxon>
        <taxon>Gammaproteobacteria</taxon>
        <taxon>Oceanospirillales</taxon>
        <taxon>Hahellaceae</taxon>
        <taxon>Thermohahella</taxon>
    </lineage>
</organism>
<dbReference type="InterPro" id="IPR039104">
    <property type="entry name" value="6PGL"/>
</dbReference>
<sequence length="238" mass="25442">MKTPDGLPPSVRWVTAPDRDTLAANLAVHVADQLREQLAAQARVSLAVSGGSTPVPFFSALAGQALPWSRVDVTLVDERWVDADHEASNARLVRTHLLTGEAQQARWVPLKAEGATPAAALDEVEQRVRTLAWPLSVVVLGMGNDGHTASLFPGSPGLAEALDPSGPARVAATRPQDAPHERITLTASALLAARHRVLHITGEDKLATLERALANPDAVAEMPVRLFLKQPLTVFWCP</sequence>
<accession>A0AB39UTF0</accession>
<dbReference type="PANTHER" id="PTHR11054:SF0">
    <property type="entry name" value="6-PHOSPHOGLUCONOLACTONASE"/>
    <property type="match status" value="1"/>
</dbReference>
<evidence type="ECO:0000256" key="2">
    <source>
        <dbReference type="ARBA" id="ARBA00002681"/>
    </source>
</evidence>
<evidence type="ECO:0000256" key="1">
    <source>
        <dbReference type="ARBA" id="ARBA00000832"/>
    </source>
</evidence>
<protein>
    <recommendedName>
        <fullName evidence="6 7">6-phosphogluconolactonase</fullName>
        <shortName evidence="7">6PGL</shortName>
        <ecNumber evidence="5 7">3.1.1.31</ecNumber>
    </recommendedName>
</protein>
<dbReference type="RefSeq" id="WP_369600313.1">
    <property type="nucleotide sequence ID" value="NZ_CP154858.1"/>
</dbReference>
<dbReference type="AlphaFoldDB" id="A0AB39UTF0"/>
<evidence type="ECO:0000256" key="3">
    <source>
        <dbReference type="ARBA" id="ARBA00004961"/>
    </source>
</evidence>
<gene>
    <name evidence="7 9" type="primary">pgl</name>
    <name evidence="9" type="ORF">AAIA72_10715</name>
</gene>
<keyword evidence="7 9" id="KW-0378">Hydrolase</keyword>
<evidence type="ECO:0000256" key="6">
    <source>
        <dbReference type="ARBA" id="ARBA00020337"/>
    </source>
</evidence>
<evidence type="ECO:0000256" key="5">
    <source>
        <dbReference type="ARBA" id="ARBA00013198"/>
    </source>
</evidence>
<name>A0AB39UTF0_9GAMM</name>
<dbReference type="NCBIfam" id="TIGR01198">
    <property type="entry name" value="pgl"/>
    <property type="match status" value="1"/>
</dbReference>
<dbReference type="SUPFAM" id="SSF100950">
    <property type="entry name" value="NagB/RpiA/CoA transferase-like"/>
    <property type="match status" value="1"/>
</dbReference>
<evidence type="ECO:0000256" key="7">
    <source>
        <dbReference type="RuleBase" id="RU365095"/>
    </source>
</evidence>
<dbReference type="PANTHER" id="PTHR11054">
    <property type="entry name" value="6-PHOSPHOGLUCONOLACTONASE"/>
    <property type="match status" value="1"/>
</dbReference>
<dbReference type="GO" id="GO:0005975">
    <property type="term" value="P:carbohydrate metabolic process"/>
    <property type="evidence" value="ECO:0007669"/>
    <property type="project" value="UniProtKB-UniRule"/>
</dbReference>
<dbReference type="InterPro" id="IPR037171">
    <property type="entry name" value="NagB/RpiA_transferase-like"/>
</dbReference>
<dbReference type="EMBL" id="CP154858">
    <property type="protein sequence ID" value="XDT71277.1"/>
    <property type="molecule type" value="Genomic_DNA"/>
</dbReference>
<comment type="pathway">
    <text evidence="3 7">Carbohydrate degradation; pentose phosphate pathway; D-ribulose 5-phosphate from D-glucose 6-phosphate (oxidative stage): step 2/3.</text>
</comment>
<evidence type="ECO:0000313" key="9">
    <source>
        <dbReference type="EMBL" id="XDT71277.1"/>
    </source>
</evidence>
<dbReference type="InterPro" id="IPR006148">
    <property type="entry name" value="Glc/Gal-6P_isomerase"/>
</dbReference>
<dbReference type="GO" id="GO:0006098">
    <property type="term" value="P:pentose-phosphate shunt"/>
    <property type="evidence" value="ECO:0007669"/>
    <property type="project" value="InterPro"/>
</dbReference>
<dbReference type="InterPro" id="IPR005900">
    <property type="entry name" value="6-phosphogluconolactonase_DevB"/>
</dbReference>
<dbReference type="CDD" id="cd01400">
    <property type="entry name" value="6PGL"/>
    <property type="match status" value="1"/>
</dbReference>
<dbReference type="EC" id="3.1.1.31" evidence="5 7"/>
<proteinExistence type="inferred from homology"/>
<evidence type="ECO:0000256" key="4">
    <source>
        <dbReference type="ARBA" id="ARBA00010662"/>
    </source>
</evidence>
<comment type="function">
    <text evidence="2 7">Hydrolysis of 6-phosphogluconolactone to 6-phosphogluconate.</text>
</comment>
<comment type="similarity">
    <text evidence="4 7">Belongs to the glucosamine/galactosamine-6-phosphate isomerase family. 6-phosphogluconolactonase subfamily.</text>
</comment>
<feature type="domain" description="Glucosamine/galactosamine-6-phosphate isomerase" evidence="8">
    <location>
        <begin position="17"/>
        <end position="236"/>
    </location>
</feature>
<dbReference type="GO" id="GO:0017057">
    <property type="term" value="F:6-phosphogluconolactonase activity"/>
    <property type="evidence" value="ECO:0007669"/>
    <property type="project" value="UniProtKB-UniRule"/>
</dbReference>
<dbReference type="Gene3D" id="3.40.50.1360">
    <property type="match status" value="1"/>
</dbReference>